<feature type="transmembrane region" description="Helical" evidence="7">
    <location>
        <begin position="288"/>
        <end position="308"/>
    </location>
</feature>
<feature type="transmembrane region" description="Helical" evidence="7">
    <location>
        <begin position="380"/>
        <end position="402"/>
    </location>
</feature>
<evidence type="ECO:0000256" key="6">
    <source>
        <dbReference type="ARBA" id="ARBA00023136"/>
    </source>
</evidence>
<name>A0A1C3W1M0_9HYPH</name>
<dbReference type="CDD" id="cd17485">
    <property type="entry name" value="MFS_MFSD3"/>
    <property type="match status" value="1"/>
</dbReference>
<dbReference type="InterPro" id="IPR036259">
    <property type="entry name" value="MFS_trans_sf"/>
</dbReference>
<feature type="transmembrane region" description="Helical" evidence="7">
    <location>
        <begin position="16"/>
        <end position="40"/>
    </location>
</feature>
<feature type="transmembrane region" description="Helical" evidence="7">
    <location>
        <begin position="314"/>
        <end position="337"/>
    </location>
</feature>
<evidence type="ECO:0000256" key="5">
    <source>
        <dbReference type="ARBA" id="ARBA00022989"/>
    </source>
</evidence>
<proteinExistence type="inferred from homology"/>
<comment type="subcellular location">
    <subcellularLocation>
        <location evidence="1">Membrane</location>
        <topology evidence="1">Multi-pass membrane protein</topology>
    </subcellularLocation>
</comment>
<dbReference type="Gene3D" id="1.20.1250.20">
    <property type="entry name" value="MFS general substrate transporter like domains"/>
    <property type="match status" value="2"/>
</dbReference>
<organism evidence="8 9">
    <name type="scientific">Rhizobium hainanense</name>
    <dbReference type="NCBI Taxonomy" id="52131"/>
    <lineage>
        <taxon>Bacteria</taxon>
        <taxon>Pseudomonadati</taxon>
        <taxon>Pseudomonadota</taxon>
        <taxon>Alphaproteobacteria</taxon>
        <taxon>Hyphomicrobiales</taxon>
        <taxon>Rhizobiaceae</taxon>
        <taxon>Rhizobium/Agrobacterium group</taxon>
        <taxon>Rhizobium</taxon>
    </lineage>
</organism>
<evidence type="ECO:0000313" key="8">
    <source>
        <dbReference type="EMBL" id="SCB33801.1"/>
    </source>
</evidence>
<dbReference type="PANTHER" id="PTHR12778">
    <property type="entry name" value="SOLUTE CARRIER FAMILY 33 ACETYL-COA TRANSPORTER -RELATED"/>
    <property type="match status" value="1"/>
</dbReference>
<accession>A0A1C3W1M0</accession>
<feature type="transmembrane region" description="Helical" evidence="7">
    <location>
        <begin position="176"/>
        <end position="197"/>
    </location>
</feature>
<evidence type="ECO:0000256" key="1">
    <source>
        <dbReference type="ARBA" id="ARBA00004141"/>
    </source>
</evidence>
<evidence type="ECO:0000256" key="3">
    <source>
        <dbReference type="ARBA" id="ARBA00022448"/>
    </source>
</evidence>
<dbReference type="AlphaFoldDB" id="A0A1C3W1M0"/>
<dbReference type="Pfam" id="PF07690">
    <property type="entry name" value="MFS_1"/>
    <property type="match status" value="1"/>
</dbReference>
<dbReference type="Proteomes" id="UP000186228">
    <property type="component" value="Unassembled WGS sequence"/>
</dbReference>
<comment type="similarity">
    <text evidence="2">Belongs to the major facilitator superfamily.</text>
</comment>
<dbReference type="STRING" id="52131.GA0061100_11048"/>
<keyword evidence="5 7" id="KW-1133">Transmembrane helix</keyword>
<feature type="transmembrane region" description="Helical" evidence="7">
    <location>
        <begin position="153"/>
        <end position="170"/>
    </location>
</feature>
<keyword evidence="3" id="KW-0813">Transport</keyword>
<dbReference type="EMBL" id="FMAC01000010">
    <property type="protein sequence ID" value="SCB33801.1"/>
    <property type="molecule type" value="Genomic_DNA"/>
</dbReference>
<dbReference type="OrthoDB" id="9787815at2"/>
<protein>
    <submittedName>
        <fullName evidence="8">MFS transporter, putative signal transducer</fullName>
    </submittedName>
</protein>
<gene>
    <name evidence="8" type="ORF">GA0061100_11048</name>
</gene>
<evidence type="ECO:0000313" key="9">
    <source>
        <dbReference type="Proteomes" id="UP000186228"/>
    </source>
</evidence>
<evidence type="ECO:0000256" key="4">
    <source>
        <dbReference type="ARBA" id="ARBA00022692"/>
    </source>
</evidence>
<dbReference type="SUPFAM" id="SSF103473">
    <property type="entry name" value="MFS general substrate transporter"/>
    <property type="match status" value="1"/>
</dbReference>
<feature type="transmembrane region" description="Helical" evidence="7">
    <location>
        <begin position="52"/>
        <end position="68"/>
    </location>
</feature>
<dbReference type="RefSeq" id="WP_075855795.1">
    <property type="nucleotide sequence ID" value="NZ_FMAC01000010.1"/>
</dbReference>
<dbReference type="GO" id="GO:0016020">
    <property type="term" value="C:membrane"/>
    <property type="evidence" value="ECO:0007669"/>
    <property type="project" value="UniProtKB-SubCell"/>
</dbReference>
<feature type="transmembrane region" description="Helical" evidence="7">
    <location>
        <begin position="254"/>
        <end position="276"/>
    </location>
</feature>
<keyword evidence="9" id="KW-1185">Reference proteome</keyword>
<evidence type="ECO:0000256" key="2">
    <source>
        <dbReference type="ARBA" id="ARBA00008335"/>
    </source>
</evidence>
<dbReference type="InterPro" id="IPR011701">
    <property type="entry name" value="MFS"/>
</dbReference>
<feature type="transmembrane region" description="Helical" evidence="7">
    <location>
        <begin position="226"/>
        <end position="248"/>
    </location>
</feature>
<sequence>MTTVPSGSHAPSPAGVFVAVGGLYIAQSVIGGLTMLGLPAVLRSQGLPLDQIGLLYLTVIPWAFKFLWSPYVERFRLPAVGRNRSRSIVFAGGLLCAAGLVSIGLTGPYPLAPVLSVLLLVALITSTVDIACDGYAVETLAKEHHGWGNTAQVGGSYLGSALGAGLFLILVERIGWSYATFTMASLVILLGLPFVFGPASRSAVETRSHAPSLLLALKRPQVQRGLMIAAIYVAAQKWGLSMLGPFLIDRGFDLASIGILNGVGSMIVGFSGALLGGMLVRLWGGTTVLILAILLQTMLLAAFALFSFDGSLPRAFIIPIAIASSSGVMSVGFVALYSQFMGWSDPKQAGVDFTLFQCADGMVSMAGGLGAGWISEHFGYPFFFTAAAIVSVLAIPAIGLLMRGMNDNAVVLAQLSDGR</sequence>
<keyword evidence="6 7" id="KW-0472">Membrane</keyword>
<evidence type="ECO:0000256" key="7">
    <source>
        <dbReference type="SAM" id="Phobius"/>
    </source>
</evidence>
<reference evidence="9" key="1">
    <citation type="submission" date="2016-08" db="EMBL/GenBank/DDBJ databases">
        <authorList>
            <person name="Varghese N."/>
            <person name="Submissions Spin"/>
        </authorList>
    </citation>
    <scope>NUCLEOTIDE SEQUENCE [LARGE SCALE GENOMIC DNA]</scope>
    <source>
        <strain evidence="9">CCBAU 57015</strain>
    </source>
</reference>
<feature type="transmembrane region" description="Helical" evidence="7">
    <location>
        <begin position="88"/>
        <end position="105"/>
    </location>
</feature>
<dbReference type="PANTHER" id="PTHR12778:SF10">
    <property type="entry name" value="MAJOR FACILITATOR SUPERFAMILY DOMAIN-CONTAINING PROTEIN 3"/>
    <property type="match status" value="1"/>
</dbReference>
<keyword evidence="4 7" id="KW-0812">Transmembrane</keyword>
<dbReference type="GO" id="GO:0022857">
    <property type="term" value="F:transmembrane transporter activity"/>
    <property type="evidence" value="ECO:0007669"/>
    <property type="project" value="InterPro"/>
</dbReference>
<dbReference type="InterPro" id="IPR004752">
    <property type="entry name" value="AmpG_permease/AT-1"/>
</dbReference>